<dbReference type="PANTHER" id="PTHR24348:SF22">
    <property type="entry name" value="NON-SPECIFIC SERINE_THREONINE PROTEIN KINASE"/>
    <property type="match status" value="1"/>
</dbReference>
<evidence type="ECO:0000259" key="5">
    <source>
        <dbReference type="PROSITE" id="PS50011"/>
    </source>
</evidence>
<evidence type="ECO:0000313" key="8">
    <source>
        <dbReference type="Proteomes" id="UP000332933"/>
    </source>
</evidence>
<dbReference type="AlphaFoldDB" id="A0A485L030"/>
<dbReference type="InterPro" id="IPR011009">
    <property type="entry name" value="Kinase-like_dom_sf"/>
</dbReference>
<evidence type="ECO:0000313" key="6">
    <source>
        <dbReference type="EMBL" id="KAF0695201.1"/>
    </source>
</evidence>
<evidence type="ECO:0000256" key="1">
    <source>
        <dbReference type="ARBA" id="ARBA00022679"/>
    </source>
</evidence>
<name>A0A485L030_9STRA</name>
<dbReference type="GO" id="GO:0004674">
    <property type="term" value="F:protein serine/threonine kinase activity"/>
    <property type="evidence" value="ECO:0007669"/>
    <property type="project" value="InterPro"/>
</dbReference>
<dbReference type="GO" id="GO:0000045">
    <property type="term" value="P:autophagosome assembly"/>
    <property type="evidence" value="ECO:0007669"/>
    <property type="project" value="TreeGrafter"/>
</dbReference>
<reference evidence="6" key="2">
    <citation type="submission" date="2019-06" db="EMBL/GenBank/DDBJ databases">
        <title>Genomics analysis of Aphanomyces spp. identifies a new class of oomycete effector associated with host adaptation.</title>
        <authorList>
            <person name="Gaulin E."/>
        </authorList>
    </citation>
    <scope>NUCLEOTIDE SEQUENCE</scope>
    <source>
        <strain evidence="6">CBS 578.67</strain>
    </source>
</reference>
<gene>
    <name evidence="7" type="primary">Aste57867_13965</name>
    <name evidence="6" type="ORF">As57867_013914</name>
    <name evidence="7" type="ORF">ASTE57867_13965</name>
</gene>
<dbReference type="SMART" id="SM00220">
    <property type="entry name" value="S_TKc"/>
    <property type="match status" value="1"/>
</dbReference>
<dbReference type="GO" id="GO:0005829">
    <property type="term" value="C:cytosol"/>
    <property type="evidence" value="ECO:0007669"/>
    <property type="project" value="TreeGrafter"/>
</dbReference>
<dbReference type="PROSITE" id="PS50011">
    <property type="entry name" value="PROTEIN_KINASE_DOM"/>
    <property type="match status" value="1"/>
</dbReference>
<keyword evidence="2" id="KW-0547">Nucleotide-binding</keyword>
<accession>A0A485L030</accession>
<evidence type="ECO:0000256" key="4">
    <source>
        <dbReference type="ARBA" id="ARBA00022840"/>
    </source>
</evidence>
<keyword evidence="8" id="KW-1185">Reference proteome</keyword>
<dbReference type="GO" id="GO:0010506">
    <property type="term" value="P:regulation of autophagy"/>
    <property type="evidence" value="ECO:0007669"/>
    <property type="project" value="InterPro"/>
</dbReference>
<protein>
    <submittedName>
        <fullName evidence="7">Aste57867_13965 protein</fullName>
    </submittedName>
</protein>
<dbReference type="Proteomes" id="UP000332933">
    <property type="component" value="Unassembled WGS sequence"/>
</dbReference>
<proteinExistence type="predicted"/>
<dbReference type="GO" id="GO:0016020">
    <property type="term" value="C:membrane"/>
    <property type="evidence" value="ECO:0007669"/>
    <property type="project" value="TreeGrafter"/>
</dbReference>
<keyword evidence="4" id="KW-0067">ATP-binding</keyword>
<dbReference type="InterPro" id="IPR045269">
    <property type="entry name" value="Atg1-like"/>
</dbReference>
<evidence type="ECO:0000256" key="2">
    <source>
        <dbReference type="ARBA" id="ARBA00022741"/>
    </source>
</evidence>
<dbReference type="GO" id="GO:0000407">
    <property type="term" value="C:phagophore assembly site"/>
    <property type="evidence" value="ECO:0007669"/>
    <property type="project" value="TreeGrafter"/>
</dbReference>
<dbReference type="GO" id="GO:0005524">
    <property type="term" value="F:ATP binding"/>
    <property type="evidence" value="ECO:0007669"/>
    <property type="project" value="UniProtKB-KW"/>
</dbReference>
<dbReference type="OrthoDB" id="346907at2759"/>
<dbReference type="GO" id="GO:0005776">
    <property type="term" value="C:autophagosome"/>
    <property type="evidence" value="ECO:0007669"/>
    <property type="project" value="TreeGrafter"/>
</dbReference>
<evidence type="ECO:0000313" key="7">
    <source>
        <dbReference type="EMBL" id="VFT90795.1"/>
    </source>
</evidence>
<dbReference type="PANTHER" id="PTHR24348">
    <property type="entry name" value="SERINE/THREONINE-PROTEIN KINASE UNC-51-RELATED"/>
    <property type="match status" value="1"/>
</dbReference>
<dbReference type="InterPro" id="IPR000719">
    <property type="entry name" value="Prot_kinase_dom"/>
</dbReference>
<dbReference type="SUPFAM" id="SSF56112">
    <property type="entry name" value="Protein kinase-like (PK-like)"/>
    <property type="match status" value="1"/>
</dbReference>
<keyword evidence="1" id="KW-0808">Transferase</keyword>
<evidence type="ECO:0000256" key="3">
    <source>
        <dbReference type="ARBA" id="ARBA00022777"/>
    </source>
</evidence>
<dbReference type="Pfam" id="PF00069">
    <property type="entry name" value="Pkinase"/>
    <property type="match status" value="1"/>
</dbReference>
<keyword evidence="3" id="KW-0418">Kinase</keyword>
<dbReference type="EMBL" id="CAADRA010005519">
    <property type="protein sequence ID" value="VFT90795.1"/>
    <property type="molecule type" value="Genomic_DNA"/>
</dbReference>
<organism evidence="7 8">
    <name type="scientific">Aphanomyces stellatus</name>
    <dbReference type="NCBI Taxonomy" id="120398"/>
    <lineage>
        <taxon>Eukaryota</taxon>
        <taxon>Sar</taxon>
        <taxon>Stramenopiles</taxon>
        <taxon>Oomycota</taxon>
        <taxon>Saprolegniomycetes</taxon>
        <taxon>Saprolegniales</taxon>
        <taxon>Verrucalvaceae</taxon>
        <taxon>Aphanomyces</taxon>
    </lineage>
</organism>
<feature type="domain" description="Protein kinase" evidence="5">
    <location>
        <begin position="107"/>
        <end position="385"/>
    </location>
</feature>
<sequence>MVALPPAARQDALVAAQAGLMQRYSHEIDILRMQHEEDFLATNCAEANNLHGDLPLYLRIRAADAQREFDAYDQYVRDSTLHNHMCTRIKSQLRSPFAARPTLHDRFELLELLGASSSGIELWKATDLLTGTLVTLKVSSDERMLTYDHKALARCDSHQYLVRLCSDMGVMRCVYAGHPYALYATEFVEEDLQTHLFRRPGGRLIEVQAQTIAFKVAQFIQFLQNDSKVAHCDIRPANILLNTISLDIRVTNLKSSRSRRERAPTIPHHLVKVMDSAQLLYAPPESFFCLERYGNMVECGAADVWALGVLYFFMLYGHHPLEPGLVLLTDDLKLAFVEQLRQFDQVEFPATPPVSPAIQATIRACLQKNPSERMASNILVTRGFF</sequence>
<dbReference type="Gene3D" id="1.10.510.10">
    <property type="entry name" value="Transferase(Phosphotransferase) domain 1"/>
    <property type="match status" value="1"/>
</dbReference>
<reference evidence="7 8" key="1">
    <citation type="submission" date="2019-03" db="EMBL/GenBank/DDBJ databases">
        <authorList>
            <person name="Gaulin E."/>
            <person name="Dumas B."/>
        </authorList>
    </citation>
    <scope>NUCLEOTIDE SEQUENCE [LARGE SCALE GENOMIC DNA]</scope>
    <source>
        <strain evidence="7">CBS 568.67</strain>
    </source>
</reference>
<dbReference type="EMBL" id="VJMH01005498">
    <property type="protein sequence ID" value="KAF0695201.1"/>
    <property type="molecule type" value="Genomic_DNA"/>
</dbReference>